<organism evidence="2 3">
    <name type="scientific">Penicillium vulpinum</name>
    <dbReference type="NCBI Taxonomy" id="29845"/>
    <lineage>
        <taxon>Eukaryota</taxon>
        <taxon>Fungi</taxon>
        <taxon>Dikarya</taxon>
        <taxon>Ascomycota</taxon>
        <taxon>Pezizomycotina</taxon>
        <taxon>Eurotiomycetes</taxon>
        <taxon>Eurotiomycetidae</taxon>
        <taxon>Eurotiales</taxon>
        <taxon>Aspergillaceae</taxon>
        <taxon>Penicillium</taxon>
    </lineage>
</organism>
<feature type="compositionally biased region" description="Basic and acidic residues" evidence="1">
    <location>
        <begin position="356"/>
        <end position="365"/>
    </location>
</feature>
<dbReference type="AlphaFoldDB" id="A0A1V6RRK1"/>
<dbReference type="STRING" id="29845.A0A1V6RRK1"/>
<keyword evidence="3" id="KW-1185">Reference proteome</keyword>
<feature type="region of interest" description="Disordered" evidence="1">
    <location>
        <begin position="261"/>
        <end position="368"/>
    </location>
</feature>
<reference evidence="3" key="1">
    <citation type="journal article" date="2017" name="Nat. Microbiol.">
        <title>Global analysis of biosynthetic gene clusters reveals vast potential of secondary metabolite production in Penicillium species.</title>
        <authorList>
            <person name="Nielsen J.C."/>
            <person name="Grijseels S."/>
            <person name="Prigent S."/>
            <person name="Ji B."/>
            <person name="Dainat J."/>
            <person name="Nielsen K.F."/>
            <person name="Frisvad J.C."/>
            <person name="Workman M."/>
            <person name="Nielsen J."/>
        </authorList>
    </citation>
    <scope>NUCLEOTIDE SEQUENCE [LARGE SCALE GENOMIC DNA]</scope>
    <source>
        <strain evidence="3">IBT 29486</strain>
    </source>
</reference>
<evidence type="ECO:0000313" key="3">
    <source>
        <dbReference type="Proteomes" id="UP000191518"/>
    </source>
</evidence>
<dbReference type="Proteomes" id="UP000191518">
    <property type="component" value="Unassembled WGS sequence"/>
</dbReference>
<evidence type="ECO:0000313" key="2">
    <source>
        <dbReference type="EMBL" id="OQE04402.1"/>
    </source>
</evidence>
<proteinExistence type="predicted"/>
<protein>
    <recommendedName>
        <fullName evidence="4">Peroxin 26</fullName>
    </recommendedName>
</protein>
<dbReference type="EMBL" id="MDYP01000033">
    <property type="protein sequence ID" value="OQE04402.1"/>
    <property type="molecule type" value="Genomic_DNA"/>
</dbReference>
<sequence length="440" mass="49052">MANGSPMSSHSHTHSSSSASPTKLCSKTYKKASQLYLTRRLPEALVNIQPIITPSAPQEDQYTNGDNSTPVAPIATAAGTWRIKVWNLYITLLSAIVDLGAEEGKKQFGQKEWKSIASQVREGAIWETVVEVGYQGREGSVDAEVVYNLATLLLTHSSSQSLNQQRLETYLSSYGQPNFDLTDRLQDPSDDYEQRPMRTTSGADTPKDLTARVKIIELFTLHVLPRNDEWEYSTEFINLSEVLDEERKDIFLQTLEGLKEEKERGEMRAVELQQAKDAELERQREDERREAEEAAAAAAKLQPNGHKRSASEVDYGIEKSRPQGSPKGKGARQSTDKESNGKPRTSLSSSGSKNFKKQDKTEPRGRSTRTVAFGLRNIFRQIIRTVSGNPMSIVRTLLFVVGILMAMSRQGVRDRVRRITGGAWQKVKATAGMGVKVSYI</sequence>
<gene>
    <name evidence="2" type="ORF">PENVUL_c033G00835</name>
</gene>
<feature type="region of interest" description="Disordered" evidence="1">
    <location>
        <begin position="178"/>
        <end position="205"/>
    </location>
</feature>
<evidence type="ECO:0000256" key="1">
    <source>
        <dbReference type="SAM" id="MobiDB-lite"/>
    </source>
</evidence>
<feature type="compositionally biased region" description="Low complexity" evidence="1">
    <location>
        <begin position="1"/>
        <end position="20"/>
    </location>
</feature>
<feature type="compositionally biased region" description="Basic and acidic residues" evidence="1">
    <location>
        <begin position="181"/>
        <end position="196"/>
    </location>
</feature>
<feature type="compositionally biased region" description="Basic and acidic residues" evidence="1">
    <location>
        <begin position="261"/>
        <end position="292"/>
    </location>
</feature>
<comment type="caution">
    <text evidence="2">The sequence shown here is derived from an EMBL/GenBank/DDBJ whole genome shotgun (WGS) entry which is preliminary data.</text>
</comment>
<feature type="region of interest" description="Disordered" evidence="1">
    <location>
        <begin position="1"/>
        <end position="24"/>
    </location>
</feature>
<name>A0A1V6RRK1_9EURO</name>
<dbReference type="OrthoDB" id="3981028at2759"/>
<evidence type="ECO:0008006" key="4">
    <source>
        <dbReference type="Google" id="ProtNLM"/>
    </source>
</evidence>
<feature type="compositionally biased region" description="Polar residues" evidence="1">
    <location>
        <begin position="342"/>
        <end position="353"/>
    </location>
</feature>
<accession>A0A1V6RRK1</accession>